<dbReference type="Proteomes" id="UP000191812">
    <property type="component" value="Unassembled WGS sequence"/>
</dbReference>
<reference evidence="9 10" key="1">
    <citation type="submission" date="2016-01" db="EMBL/GenBank/DDBJ databases">
        <authorList>
            <person name="Regsiter A."/>
            <person name="william w."/>
        </authorList>
    </citation>
    <scope>NUCLEOTIDE SEQUENCE [LARGE SCALE GENOMIC DNA]</scope>
    <source>
        <strain evidence="9 10">CFBP 6927</strain>
    </source>
</reference>
<comment type="similarity">
    <text evidence="1">Belongs to the 'phage' integrase family.</text>
</comment>
<dbReference type="InterPro" id="IPR011010">
    <property type="entry name" value="DNA_brk_join_enz"/>
</dbReference>
<dbReference type="Gene3D" id="1.10.150.130">
    <property type="match status" value="1"/>
</dbReference>
<feature type="domain" description="Tyr recombinase" evidence="7">
    <location>
        <begin position="182"/>
        <end position="411"/>
    </location>
</feature>
<comment type="caution">
    <text evidence="9">The sequence shown here is derived from an EMBL/GenBank/DDBJ whole genome shotgun (WGS) entry which is preliminary data.</text>
</comment>
<keyword evidence="2" id="KW-0229">DNA integration</keyword>
<evidence type="ECO:0000256" key="1">
    <source>
        <dbReference type="ARBA" id="ARBA00008857"/>
    </source>
</evidence>
<sequence>MSVRKREWTTPKGVKKSAWAVDYVDATGKRRHKTFKLKKDADQFAATASVEVRQGTHVADSASATISQAGKFWIASATANGLERSTIDQYRQHVELHISPLIGETLLSKFTLPAARAFEDKLRESGRSPAMVKKVMVSLGSLLADAQERGLVGRNVVREKSRARQKGKDRRHERRQKGKLKVGVDIPTKAEIKAIVQAVEGRWRPLLLTAIFCGLRASELRGLRWQDVDFQKKLIHVRQRADRFNDIGRPKSEAGERSVPAGPTVIDALKEWRLAYSRPVTGKRDDGTEIREEARPTHLVFPNGVGKVESLANIINRGLIPTQVRAGVTIATDEKDENGKPVMDAKYGGMHALRHFYASWCINARGDGGMELPPKVVQERLGHSSIIMTMDVYGHLFPRHDDGNELAEAERALLS</sequence>
<dbReference type="InterPro" id="IPR044068">
    <property type="entry name" value="CB"/>
</dbReference>
<keyword evidence="10" id="KW-1185">Reference proteome</keyword>
<feature type="region of interest" description="Disordered" evidence="6">
    <location>
        <begin position="159"/>
        <end position="179"/>
    </location>
</feature>
<evidence type="ECO:0000259" key="8">
    <source>
        <dbReference type="PROSITE" id="PS51900"/>
    </source>
</evidence>
<dbReference type="SUPFAM" id="SSF56349">
    <property type="entry name" value="DNA breaking-rejoining enzymes"/>
    <property type="match status" value="1"/>
</dbReference>
<proteinExistence type="inferred from homology"/>
<keyword evidence="4" id="KW-0233">DNA recombination</keyword>
<dbReference type="PROSITE" id="PS51898">
    <property type="entry name" value="TYR_RECOMBINASE"/>
    <property type="match status" value="1"/>
</dbReference>
<accession>A0ABP2BL96</accession>
<evidence type="ECO:0000313" key="10">
    <source>
        <dbReference type="Proteomes" id="UP000191812"/>
    </source>
</evidence>
<dbReference type="EMBL" id="FBWH01000023">
    <property type="protein sequence ID" value="CUX31983.1"/>
    <property type="molecule type" value="Genomic_DNA"/>
</dbReference>
<protein>
    <submittedName>
        <fullName evidence="9">Site-specific recombinase XerD</fullName>
    </submittedName>
</protein>
<dbReference type="RefSeq" id="WP_080833427.1">
    <property type="nucleotide sequence ID" value="NZ_LT009756.1"/>
</dbReference>
<evidence type="ECO:0000256" key="6">
    <source>
        <dbReference type="SAM" id="MobiDB-lite"/>
    </source>
</evidence>
<dbReference type="InterPro" id="IPR013762">
    <property type="entry name" value="Integrase-like_cat_sf"/>
</dbReference>
<dbReference type="PROSITE" id="PS51900">
    <property type="entry name" value="CB"/>
    <property type="match status" value="1"/>
</dbReference>
<dbReference type="InterPro" id="IPR050090">
    <property type="entry name" value="Tyrosine_recombinase_XerCD"/>
</dbReference>
<dbReference type="CDD" id="cd01189">
    <property type="entry name" value="INT_ICEBs1_C_like"/>
    <property type="match status" value="1"/>
</dbReference>
<dbReference type="Pfam" id="PF00589">
    <property type="entry name" value="Phage_integrase"/>
    <property type="match status" value="1"/>
</dbReference>
<dbReference type="Gene3D" id="1.10.443.10">
    <property type="entry name" value="Intergrase catalytic core"/>
    <property type="match status" value="1"/>
</dbReference>
<dbReference type="PANTHER" id="PTHR30349">
    <property type="entry name" value="PHAGE INTEGRASE-RELATED"/>
    <property type="match status" value="1"/>
</dbReference>
<name>A0ABP2BL96_9HYPH</name>
<gene>
    <name evidence="9" type="ORF">AGR13a_Cc30164</name>
</gene>
<dbReference type="InterPro" id="IPR002104">
    <property type="entry name" value="Integrase_catalytic"/>
</dbReference>
<evidence type="ECO:0000256" key="4">
    <source>
        <dbReference type="ARBA" id="ARBA00023172"/>
    </source>
</evidence>
<feature type="domain" description="Core-binding (CB)" evidence="8">
    <location>
        <begin position="64"/>
        <end position="147"/>
    </location>
</feature>
<evidence type="ECO:0000259" key="7">
    <source>
        <dbReference type="PROSITE" id="PS51898"/>
    </source>
</evidence>
<feature type="compositionally biased region" description="Basic residues" evidence="6">
    <location>
        <begin position="163"/>
        <end position="179"/>
    </location>
</feature>
<organism evidence="9 10">
    <name type="scientific">Agrobacterium genomosp. 13 str. CFBP 6927</name>
    <dbReference type="NCBI Taxonomy" id="1183428"/>
    <lineage>
        <taxon>Bacteria</taxon>
        <taxon>Pseudomonadati</taxon>
        <taxon>Pseudomonadota</taxon>
        <taxon>Alphaproteobacteria</taxon>
        <taxon>Hyphomicrobiales</taxon>
        <taxon>Rhizobiaceae</taxon>
        <taxon>Rhizobium/Agrobacterium group</taxon>
        <taxon>Agrobacterium</taxon>
        <taxon>Agrobacterium tumefaciens complex</taxon>
    </lineage>
</organism>
<keyword evidence="3 5" id="KW-0238">DNA-binding</keyword>
<evidence type="ECO:0000313" key="9">
    <source>
        <dbReference type="EMBL" id="CUX31983.1"/>
    </source>
</evidence>
<dbReference type="InterPro" id="IPR010998">
    <property type="entry name" value="Integrase_recombinase_N"/>
</dbReference>
<dbReference type="PANTHER" id="PTHR30349:SF64">
    <property type="entry name" value="PROPHAGE INTEGRASE INTD-RELATED"/>
    <property type="match status" value="1"/>
</dbReference>
<evidence type="ECO:0000256" key="3">
    <source>
        <dbReference type="ARBA" id="ARBA00023125"/>
    </source>
</evidence>
<evidence type="ECO:0000256" key="2">
    <source>
        <dbReference type="ARBA" id="ARBA00022908"/>
    </source>
</evidence>
<evidence type="ECO:0000256" key="5">
    <source>
        <dbReference type="PROSITE-ProRule" id="PRU01248"/>
    </source>
</evidence>